<keyword evidence="5 7" id="KW-0472">Membrane</keyword>
<feature type="transmembrane region" description="Helical" evidence="7">
    <location>
        <begin position="280"/>
        <end position="304"/>
    </location>
</feature>
<dbReference type="EMBL" id="PXOA01000304">
    <property type="protein sequence ID" value="RFU77142.1"/>
    <property type="molecule type" value="Genomic_DNA"/>
</dbReference>
<keyword evidence="9" id="KW-1185">Reference proteome</keyword>
<accession>A0A395NM30</accession>
<dbReference type="Gene3D" id="1.20.1740.10">
    <property type="entry name" value="Amino acid/polyamine transporter I"/>
    <property type="match status" value="1"/>
</dbReference>
<dbReference type="AlphaFoldDB" id="A0A395NM30"/>
<proteinExistence type="predicted"/>
<feature type="transmembrane region" description="Helical" evidence="7">
    <location>
        <begin position="127"/>
        <end position="155"/>
    </location>
</feature>
<dbReference type="OrthoDB" id="4476201at2759"/>
<feature type="transmembrane region" description="Helical" evidence="7">
    <location>
        <begin position="198"/>
        <end position="217"/>
    </location>
</feature>
<evidence type="ECO:0000256" key="2">
    <source>
        <dbReference type="ARBA" id="ARBA00022448"/>
    </source>
</evidence>
<feature type="transmembrane region" description="Helical" evidence="7">
    <location>
        <begin position="324"/>
        <end position="343"/>
    </location>
</feature>
<keyword evidence="2" id="KW-0813">Transport</keyword>
<dbReference type="InterPro" id="IPR002293">
    <property type="entry name" value="AA/rel_permease1"/>
</dbReference>
<comment type="caution">
    <text evidence="8">The sequence shown here is derived from an EMBL/GenBank/DDBJ whole genome shotgun (WGS) entry which is preliminary data.</text>
</comment>
<organism evidence="8 9">
    <name type="scientific">Trichoderma arundinaceum</name>
    <dbReference type="NCBI Taxonomy" id="490622"/>
    <lineage>
        <taxon>Eukaryota</taxon>
        <taxon>Fungi</taxon>
        <taxon>Dikarya</taxon>
        <taxon>Ascomycota</taxon>
        <taxon>Pezizomycotina</taxon>
        <taxon>Sordariomycetes</taxon>
        <taxon>Hypocreomycetidae</taxon>
        <taxon>Hypocreales</taxon>
        <taxon>Hypocreaceae</taxon>
        <taxon>Trichoderma</taxon>
    </lineage>
</organism>
<dbReference type="GO" id="GO:0016020">
    <property type="term" value="C:membrane"/>
    <property type="evidence" value="ECO:0007669"/>
    <property type="project" value="UniProtKB-SubCell"/>
</dbReference>
<evidence type="ECO:0000256" key="5">
    <source>
        <dbReference type="ARBA" id="ARBA00023136"/>
    </source>
</evidence>
<comment type="subcellular location">
    <subcellularLocation>
        <location evidence="1">Membrane</location>
        <topology evidence="1">Multi-pass membrane protein</topology>
    </subcellularLocation>
</comment>
<evidence type="ECO:0000313" key="8">
    <source>
        <dbReference type="EMBL" id="RFU77142.1"/>
    </source>
</evidence>
<feature type="region of interest" description="Disordered" evidence="6">
    <location>
        <begin position="1"/>
        <end position="26"/>
    </location>
</feature>
<evidence type="ECO:0000256" key="6">
    <source>
        <dbReference type="SAM" id="MobiDB-lite"/>
    </source>
</evidence>
<evidence type="ECO:0000256" key="3">
    <source>
        <dbReference type="ARBA" id="ARBA00022692"/>
    </source>
</evidence>
<evidence type="ECO:0000256" key="1">
    <source>
        <dbReference type="ARBA" id="ARBA00004141"/>
    </source>
</evidence>
<keyword evidence="4 7" id="KW-1133">Transmembrane helix</keyword>
<feature type="transmembrane region" description="Helical" evidence="7">
    <location>
        <begin position="167"/>
        <end position="186"/>
    </location>
</feature>
<dbReference type="Pfam" id="PF13520">
    <property type="entry name" value="AA_permease_2"/>
    <property type="match status" value="1"/>
</dbReference>
<dbReference type="STRING" id="490622.A0A395NM30"/>
<evidence type="ECO:0000256" key="4">
    <source>
        <dbReference type="ARBA" id="ARBA00022989"/>
    </source>
</evidence>
<name>A0A395NM30_TRIAR</name>
<dbReference type="PANTHER" id="PTHR45649:SF19">
    <property type="entry name" value="TRANSPORTER, PUTATIVE (EUROFUNG)-RELATED"/>
    <property type="match status" value="1"/>
</dbReference>
<dbReference type="PANTHER" id="PTHR45649">
    <property type="entry name" value="AMINO-ACID PERMEASE BAT1"/>
    <property type="match status" value="1"/>
</dbReference>
<protein>
    <submittedName>
        <fullName evidence="8">Hnm1-choline permease</fullName>
    </submittedName>
</protein>
<keyword evidence="3 7" id="KW-0812">Transmembrane</keyword>
<evidence type="ECO:0000313" key="9">
    <source>
        <dbReference type="Proteomes" id="UP000266272"/>
    </source>
</evidence>
<gene>
    <name evidence="8" type="ORF">TARUN_5124</name>
</gene>
<reference evidence="8 9" key="1">
    <citation type="journal article" date="2018" name="PLoS Pathog.">
        <title>Evolution of structural diversity of trichothecenes, a family of toxins produced by plant pathogenic and entomopathogenic fungi.</title>
        <authorList>
            <person name="Proctor R.H."/>
            <person name="McCormick S.P."/>
            <person name="Kim H.S."/>
            <person name="Cardoza R.E."/>
            <person name="Stanley A.M."/>
            <person name="Lindo L."/>
            <person name="Kelly A."/>
            <person name="Brown D.W."/>
            <person name="Lee T."/>
            <person name="Vaughan M.M."/>
            <person name="Alexander N.J."/>
            <person name="Busman M."/>
            <person name="Gutierrez S."/>
        </authorList>
    </citation>
    <scope>NUCLEOTIDE SEQUENCE [LARGE SCALE GENOMIC DNA]</scope>
    <source>
        <strain evidence="8 9">IBT 40837</strain>
    </source>
</reference>
<dbReference type="Proteomes" id="UP000266272">
    <property type="component" value="Unassembled WGS sequence"/>
</dbReference>
<sequence>MDQQEDKLPEKSELGPALESATTESTGQVELIQLDPQAVRRDIGPFQIIALGFNIPNSWAGVATAFSTALTAGGPVSLIYGNFVITAMYGSAAVTLAELASVYPTAGGQYHFTSIMAPKRFNRSMSYVCGMIATVSWVICSASVASITSLCIAAIAEFYNGYKANSWQLFLISQALNVFALWYNLFLLKRTQWIHDAAFILTLSAFLTISIICLARGDKQPSSWVWTNFEPSSGWTPVVSFFTGLGTHAYMFGGLDAALHLAEETLDASKTVPKALMSTIGIGFVSGFIFSVAMTYCIPSLDIFANDPVPIYKLWRIASKSNTAGTVFLVVGIFIFTFILVATQQTTSRLLWALARDRGLVFSSHFARLSPKLGDIPVAALILDAGLIFLYYAVAVLAVIVIVMVVNWIVFARKHYQGPRIGIAL</sequence>
<dbReference type="PIRSF" id="PIRSF006060">
    <property type="entry name" value="AA_transporter"/>
    <property type="match status" value="1"/>
</dbReference>
<feature type="transmembrane region" description="Helical" evidence="7">
    <location>
        <begin position="389"/>
        <end position="411"/>
    </location>
</feature>
<evidence type="ECO:0000256" key="7">
    <source>
        <dbReference type="SAM" id="Phobius"/>
    </source>
</evidence>
<dbReference type="GO" id="GO:0022857">
    <property type="term" value="F:transmembrane transporter activity"/>
    <property type="evidence" value="ECO:0007669"/>
    <property type="project" value="InterPro"/>
</dbReference>
<feature type="compositionally biased region" description="Basic and acidic residues" evidence="6">
    <location>
        <begin position="1"/>
        <end position="13"/>
    </location>
</feature>